<proteinExistence type="predicted"/>
<name>A0ABX5XX94_9BACT</name>
<dbReference type="PANTHER" id="PTHR38471">
    <property type="entry name" value="FOUR HELIX BUNDLE PROTEIN"/>
    <property type="match status" value="1"/>
</dbReference>
<dbReference type="NCBIfam" id="TIGR02436">
    <property type="entry name" value="four helix bundle protein"/>
    <property type="match status" value="1"/>
</dbReference>
<evidence type="ECO:0008006" key="3">
    <source>
        <dbReference type="Google" id="ProtNLM"/>
    </source>
</evidence>
<dbReference type="EMBL" id="CP036432">
    <property type="protein sequence ID" value="QDV86643.1"/>
    <property type="molecule type" value="Genomic_DNA"/>
</dbReference>
<dbReference type="InterPro" id="IPR012657">
    <property type="entry name" value="23S_rRNA-intervening_sequence"/>
</dbReference>
<dbReference type="PANTHER" id="PTHR38471:SF2">
    <property type="entry name" value="FOUR HELIX BUNDLE PROTEIN"/>
    <property type="match status" value="1"/>
</dbReference>
<reference evidence="1 2" key="1">
    <citation type="submission" date="2019-02" db="EMBL/GenBank/DDBJ databases">
        <title>Deep-cultivation of Planctomycetes and their phenomic and genomic characterization uncovers novel biology.</title>
        <authorList>
            <person name="Wiegand S."/>
            <person name="Jogler M."/>
            <person name="Boedeker C."/>
            <person name="Pinto D."/>
            <person name="Vollmers J."/>
            <person name="Rivas-Marin E."/>
            <person name="Kohn T."/>
            <person name="Peeters S.H."/>
            <person name="Heuer A."/>
            <person name="Rast P."/>
            <person name="Oberbeckmann S."/>
            <person name="Bunk B."/>
            <person name="Jeske O."/>
            <person name="Meyerdierks A."/>
            <person name="Storesund J.E."/>
            <person name="Kallscheuer N."/>
            <person name="Luecker S."/>
            <person name="Lage O.M."/>
            <person name="Pohl T."/>
            <person name="Merkel B.J."/>
            <person name="Hornburger P."/>
            <person name="Mueller R.-W."/>
            <person name="Bruemmer F."/>
            <person name="Labrenz M."/>
            <person name="Spormann A.M."/>
            <person name="Op den Camp H."/>
            <person name="Overmann J."/>
            <person name="Amann R."/>
            <person name="Jetten M.S.M."/>
            <person name="Mascher T."/>
            <person name="Medema M.H."/>
            <person name="Devos D.P."/>
            <person name="Kaster A.-K."/>
            <person name="Ovreas L."/>
            <person name="Rohde M."/>
            <person name="Galperin M.Y."/>
            <person name="Jogler C."/>
        </authorList>
    </citation>
    <scope>NUCLEOTIDE SEQUENCE [LARGE SCALE GENOMIC DNA]</scope>
    <source>
        <strain evidence="1 2">TBK1r</strain>
    </source>
</reference>
<dbReference type="SUPFAM" id="SSF158446">
    <property type="entry name" value="IVS-encoded protein-like"/>
    <property type="match status" value="1"/>
</dbReference>
<sequence>MAGVNRFTELLFWQKSRTWSKEIFQRTRRDPFALDRRLVVQINDSSESVMANIAEGFGRGTQGEFVQFLGYSLGGLNETQSHLVAAFDRDYLEREDYRTLFAQGTEIRKMMVAFMRSMVKTGSGVKHIRKYKSWSDEVWEMYEKFAGKQRPELYRS</sequence>
<dbReference type="RefSeq" id="WP_419580441.1">
    <property type="nucleotide sequence ID" value="NZ_CP036432.1"/>
</dbReference>
<dbReference type="Proteomes" id="UP000318081">
    <property type="component" value="Chromosome"/>
</dbReference>
<evidence type="ECO:0000313" key="2">
    <source>
        <dbReference type="Proteomes" id="UP000318081"/>
    </source>
</evidence>
<dbReference type="Pfam" id="PF05635">
    <property type="entry name" value="23S_rRNA_IVP"/>
    <property type="match status" value="1"/>
</dbReference>
<keyword evidence="2" id="KW-1185">Reference proteome</keyword>
<dbReference type="InterPro" id="IPR036583">
    <property type="entry name" value="23S_rRNA_IVS_sf"/>
</dbReference>
<protein>
    <recommendedName>
        <fullName evidence="3">Four helix bundle protein</fullName>
    </recommendedName>
</protein>
<evidence type="ECO:0000313" key="1">
    <source>
        <dbReference type="EMBL" id="QDV86643.1"/>
    </source>
</evidence>
<accession>A0ABX5XX94</accession>
<organism evidence="1 2">
    <name type="scientific">Stieleria magnilauensis</name>
    <dbReference type="NCBI Taxonomy" id="2527963"/>
    <lineage>
        <taxon>Bacteria</taxon>
        <taxon>Pseudomonadati</taxon>
        <taxon>Planctomycetota</taxon>
        <taxon>Planctomycetia</taxon>
        <taxon>Pirellulales</taxon>
        <taxon>Pirellulaceae</taxon>
        <taxon>Stieleria</taxon>
    </lineage>
</organism>
<dbReference type="CDD" id="cd16377">
    <property type="entry name" value="23S_rRNA_IVP_like"/>
    <property type="match status" value="1"/>
</dbReference>
<gene>
    <name evidence="1" type="ORF">TBK1r_56630</name>
</gene>
<dbReference type="Gene3D" id="1.20.1440.60">
    <property type="entry name" value="23S rRNA-intervening sequence"/>
    <property type="match status" value="1"/>
</dbReference>